<feature type="region of interest" description="Disordered" evidence="1">
    <location>
        <begin position="53"/>
        <end position="87"/>
    </location>
</feature>
<name>A0A9P6ANG7_9AGAM</name>
<dbReference type="Pfam" id="PF12937">
    <property type="entry name" value="F-box-like"/>
    <property type="match status" value="1"/>
</dbReference>
<dbReference type="EMBL" id="MU129067">
    <property type="protein sequence ID" value="KAF9508021.1"/>
    <property type="molecule type" value="Genomic_DNA"/>
</dbReference>
<dbReference type="InterPro" id="IPR001810">
    <property type="entry name" value="F-box_dom"/>
</dbReference>
<dbReference type="OrthoDB" id="6419443at2759"/>
<dbReference type="Proteomes" id="UP000886523">
    <property type="component" value="Unassembled WGS sequence"/>
</dbReference>
<gene>
    <name evidence="3" type="ORF">BS47DRAFT_1418298</name>
</gene>
<dbReference type="AlphaFoldDB" id="A0A9P6ANG7"/>
<comment type="caution">
    <text evidence="3">The sequence shown here is derived from an EMBL/GenBank/DDBJ whole genome shotgun (WGS) entry which is preliminary data.</text>
</comment>
<feature type="compositionally biased region" description="Low complexity" evidence="1">
    <location>
        <begin position="53"/>
        <end position="66"/>
    </location>
</feature>
<proteinExistence type="predicted"/>
<accession>A0A9P6ANG7</accession>
<dbReference type="PROSITE" id="PS50181">
    <property type="entry name" value="FBOX"/>
    <property type="match status" value="1"/>
</dbReference>
<keyword evidence="4" id="KW-1185">Reference proteome</keyword>
<reference evidence="3" key="1">
    <citation type="journal article" date="2020" name="Nat. Commun.">
        <title>Large-scale genome sequencing of mycorrhizal fungi provides insights into the early evolution of symbiotic traits.</title>
        <authorList>
            <person name="Miyauchi S."/>
            <person name="Kiss E."/>
            <person name="Kuo A."/>
            <person name="Drula E."/>
            <person name="Kohler A."/>
            <person name="Sanchez-Garcia M."/>
            <person name="Morin E."/>
            <person name="Andreopoulos B."/>
            <person name="Barry K.W."/>
            <person name="Bonito G."/>
            <person name="Buee M."/>
            <person name="Carver A."/>
            <person name="Chen C."/>
            <person name="Cichocki N."/>
            <person name="Clum A."/>
            <person name="Culley D."/>
            <person name="Crous P.W."/>
            <person name="Fauchery L."/>
            <person name="Girlanda M."/>
            <person name="Hayes R.D."/>
            <person name="Keri Z."/>
            <person name="LaButti K."/>
            <person name="Lipzen A."/>
            <person name="Lombard V."/>
            <person name="Magnuson J."/>
            <person name="Maillard F."/>
            <person name="Murat C."/>
            <person name="Nolan M."/>
            <person name="Ohm R.A."/>
            <person name="Pangilinan J."/>
            <person name="Pereira M.F."/>
            <person name="Perotto S."/>
            <person name="Peter M."/>
            <person name="Pfister S."/>
            <person name="Riley R."/>
            <person name="Sitrit Y."/>
            <person name="Stielow J.B."/>
            <person name="Szollosi G."/>
            <person name="Zifcakova L."/>
            <person name="Stursova M."/>
            <person name="Spatafora J.W."/>
            <person name="Tedersoo L."/>
            <person name="Vaario L.M."/>
            <person name="Yamada A."/>
            <person name="Yan M."/>
            <person name="Wang P."/>
            <person name="Xu J."/>
            <person name="Bruns T."/>
            <person name="Baldrian P."/>
            <person name="Vilgalys R."/>
            <person name="Dunand C."/>
            <person name="Henrissat B."/>
            <person name="Grigoriev I.V."/>
            <person name="Hibbett D."/>
            <person name="Nagy L.G."/>
            <person name="Martin F.M."/>
        </authorList>
    </citation>
    <scope>NUCLEOTIDE SEQUENCE</scope>
    <source>
        <strain evidence="3">UP504</strain>
    </source>
</reference>
<feature type="domain" description="F-box" evidence="2">
    <location>
        <begin position="85"/>
        <end position="135"/>
    </location>
</feature>
<evidence type="ECO:0000256" key="1">
    <source>
        <dbReference type="SAM" id="MobiDB-lite"/>
    </source>
</evidence>
<evidence type="ECO:0000313" key="4">
    <source>
        <dbReference type="Proteomes" id="UP000886523"/>
    </source>
</evidence>
<feature type="region of interest" description="Disordered" evidence="1">
    <location>
        <begin position="227"/>
        <end position="251"/>
    </location>
</feature>
<dbReference type="Gene3D" id="1.20.1280.50">
    <property type="match status" value="1"/>
</dbReference>
<organism evidence="3 4">
    <name type="scientific">Hydnum rufescens UP504</name>
    <dbReference type="NCBI Taxonomy" id="1448309"/>
    <lineage>
        <taxon>Eukaryota</taxon>
        <taxon>Fungi</taxon>
        <taxon>Dikarya</taxon>
        <taxon>Basidiomycota</taxon>
        <taxon>Agaricomycotina</taxon>
        <taxon>Agaricomycetes</taxon>
        <taxon>Cantharellales</taxon>
        <taxon>Hydnaceae</taxon>
        <taxon>Hydnum</taxon>
    </lineage>
</organism>
<dbReference type="SUPFAM" id="SSF81383">
    <property type="entry name" value="F-box domain"/>
    <property type="match status" value="1"/>
</dbReference>
<evidence type="ECO:0000313" key="3">
    <source>
        <dbReference type="EMBL" id="KAF9508021.1"/>
    </source>
</evidence>
<sequence length="251" mass="28321">MSLLHDVLKPTLPSAVDQISARLSRLTGPDDLTRRRNLQKDDSSDDELINVISRSASPTRTGATTRRPPRMLHLSSLDSPKRSKTDPLRVLPTDLTQRIFAQLSVKDLAGTSRVSVKWNKSQSLNYLWFQHYRKVELNDNTLPTGKWTRRESKENWRKIYMKTARERASLDGSISRYGYATPPAMSSGYSTPREIREERWAQENSTALGGSGGLGKVEMREMYKELGGRKAKTKNKIGGGRDKGGWEGLDD</sequence>
<protein>
    <recommendedName>
        <fullName evidence="2">F-box domain-containing protein</fullName>
    </recommendedName>
</protein>
<evidence type="ECO:0000259" key="2">
    <source>
        <dbReference type="PROSITE" id="PS50181"/>
    </source>
</evidence>
<dbReference type="InterPro" id="IPR036047">
    <property type="entry name" value="F-box-like_dom_sf"/>
</dbReference>